<dbReference type="CDD" id="cd07906">
    <property type="entry name" value="Adenylation_DNA_ligase_LigD_LigC"/>
    <property type="match status" value="1"/>
</dbReference>
<dbReference type="NCBIfam" id="TIGR02779">
    <property type="entry name" value="NHEJ_ligase_lig"/>
    <property type="match status" value="1"/>
</dbReference>
<dbReference type="AlphaFoldDB" id="A0AAW6LUJ3"/>
<keyword evidence="3 6" id="KW-0436">Ligase</keyword>
<evidence type="ECO:0000313" key="6">
    <source>
        <dbReference type="EMBL" id="MDE8647615.1"/>
    </source>
</evidence>
<dbReference type="InterPro" id="IPR012309">
    <property type="entry name" value="DNA_ligase_ATP-dep_C"/>
</dbReference>
<evidence type="ECO:0000256" key="2">
    <source>
        <dbReference type="ARBA" id="ARBA00012727"/>
    </source>
</evidence>
<dbReference type="Gene3D" id="3.30.470.30">
    <property type="entry name" value="DNA ligase/mRNA capping enzyme"/>
    <property type="match status" value="1"/>
</dbReference>
<dbReference type="InterPro" id="IPR012310">
    <property type="entry name" value="DNA_ligase_ATP-dep_cent"/>
</dbReference>
<protein>
    <recommendedName>
        <fullName evidence="2">DNA ligase (ATP)</fullName>
        <ecNumber evidence="2">6.5.1.1</ecNumber>
    </recommendedName>
</protein>
<dbReference type="PROSITE" id="PS50160">
    <property type="entry name" value="DNA_LIGASE_A3"/>
    <property type="match status" value="1"/>
</dbReference>
<dbReference type="InterPro" id="IPR050191">
    <property type="entry name" value="ATP-dep_DNA_ligase"/>
</dbReference>
<dbReference type="Pfam" id="PF01068">
    <property type="entry name" value="DNA_ligase_A_M"/>
    <property type="match status" value="1"/>
</dbReference>
<reference evidence="6" key="1">
    <citation type="submission" date="2023-02" db="EMBL/GenBank/DDBJ databases">
        <title>A novel hydrolase synthesized by Rhodococcus erythropolis HQ is responsible for the detoxification of Zearalenone.</title>
        <authorList>
            <person name="Hu J."/>
            <person name="Xu J."/>
        </authorList>
    </citation>
    <scope>NUCLEOTIDE SEQUENCE</scope>
    <source>
        <strain evidence="6">HQ</strain>
    </source>
</reference>
<evidence type="ECO:0000256" key="3">
    <source>
        <dbReference type="ARBA" id="ARBA00022598"/>
    </source>
</evidence>
<dbReference type="SUPFAM" id="SSF56091">
    <property type="entry name" value="DNA ligase/mRNA capping enzyme, catalytic domain"/>
    <property type="match status" value="1"/>
</dbReference>
<dbReference type="CDD" id="cd07971">
    <property type="entry name" value="OBF_DNA_ligase_LigD"/>
    <property type="match status" value="1"/>
</dbReference>
<evidence type="ECO:0000256" key="4">
    <source>
        <dbReference type="ARBA" id="ARBA00034003"/>
    </source>
</evidence>
<dbReference type="SUPFAM" id="SSF50249">
    <property type="entry name" value="Nucleic acid-binding proteins"/>
    <property type="match status" value="1"/>
</dbReference>
<dbReference type="Gene3D" id="3.30.1490.70">
    <property type="match status" value="1"/>
</dbReference>
<proteinExistence type="inferred from homology"/>
<dbReference type="InterPro" id="IPR012340">
    <property type="entry name" value="NA-bd_OB-fold"/>
</dbReference>
<organism evidence="6 7">
    <name type="scientific">Rhodococcus qingshengii</name>
    <dbReference type="NCBI Taxonomy" id="334542"/>
    <lineage>
        <taxon>Bacteria</taxon>
        <taxon>Bacillati</taxon>
        <taxon>Actinomycetota</taxon>
        <taxon>Actinomycetes</taxon>
        <taxon>Mycobacteriales</taxon>
        <taxon>Nocardiaceae</taxon>
        <taxon>Rhodococcus</taxon>
        <taxon>Rhodococcus erythropolis group</taxon>
    </lineage>
</organism>
<accession>A0AAW6LUJ3</accession>
<dbReference type="Gene3D" id="2.40.50.140">
    <property type="entry name" value="Nucleic acid-binding proteins"/>
    <property type="match status" value="1"/>
</dbReference>
<dbReference type="RefSeq" id="WP_275232180.1">
    <property type="nucleotide sequence ID" value="NZ_JARDXE010000014.1"/>
</dbReference>
<dbReference type="Pfam" id="PF04679">
    <property type="entry name" value="DNA_ligase_A_C"/>
    <property type="match status" value="1"/>
</dbReference>
<dbReference type="GO" id="GO:0003910">
    <property type="term" value="F:DNA ligase (ATP) activity"/>
    <property type="evidence" value="ECO:0007669"/>
    <property type="project" value="UniProtKB-EC"/>
</dbReference>
<sequence length="326" mass="35725">MSARKPVKPMLATLGPPPEKVGWAFEQKWDGLRAIAATGEPAPVLWSRNQNVITRSFPEIVDALAAQLGNREVVLDGEIVALDARGVPSFSLLQRRMNVQAPTAQVRRSVPVTYYPFDVLTVDGESTMPLPYLERRAVLEDLGLIGDRIVVPPHWLDIDGAAMLEVARKHHLEGIVAKRVDSTYQPGKRSPRWIKCPIRAKTTAVICGYLPGSGTASGGIGSLVLGAHDDSGSLIQLGHVGTGFTARTRRDLWARLHELERPTSPFAVALPPSVARNVRWVEPLLICDVEYREYVGGALRHPSYKGLRTDKSVDDITAPLLRTDTT</sequence>
<comment type="catalytic activity">
    <reaction evidence="4">
        <text>ATP + (deoxyribonucleotide)n-3'-hydroxyl + 5'-phospho-(deoxyribonucleotide)m = (deoxyribonucleotide)n+m + AMP + diphosphate.</text>
        <dbReference type="EC" id="6.5.1.1"/>
    </reaction>
</comment>
<dbReference type="PANTHER" id="PTHR45674">
    <property type="entry name" value="DNA LIGASE 1/3 FAMILY MEMBER"/>
    <property type="match status" value="1"/>
</dbReference>
<dbReference type="GO" id="GO:0006310">
    <property type="term" value="P:DNA recombination"/>
    <property type="evidence" value="ECO:0007669"/>
    <property type="project" value="InterPro"/>
</dbReference>
<dbReference type="InterPro" id="IPR014146">
    <property type="entry name" value="LigD_ligase_dom"/>
</dbReference>
<feature type="domain" description="ATP-dependent DNA ligase family profile" evidence="5">
    <location>
        <begin position="105"/>
        <end position="229"/>
    </location>
</feature>
<evidence type="ECO:0000259" key="5">
    <source>
        <dbReference type="PROSITE" id="PS50160"/>
    </source>
</evidence>
<dbReference type="GO" id="GO:0006281">
    <property type="term" value="P:DNA repair"/>
    <property type="evidence" value="ECO:0007669"/>
    <property type="project" value="InterPro"/>
</dbReference>
<comment type="similarity">
    <text evidence="1">Belongs to the ATP-dependent DNA ligase family.</text>
</comment>
<dbReference type="PANTHER" id="PTHR45674:SF4">
    <property type="entry name" value="DNA LIGASE 1"/>
    <property type="match status" value="1"/>
</dbReference>
<dbReference type="EMBL" id="JARDXE010000014">
    <property type="protein sequence ID" value="MDE8647615.1"/>
    <property type="molecule type" value="Genomic_DNA"/>
</dbReference>
<dbReference type="EC" id="6.5.1.1" evidence="2"/>
<evidence type="ECO:0000313" key="7">
    <source>
        <dbReference type="Proteomes" id="UP001217325"/>
    </source>
</evidence>
<gene>
    <name evidence="6" type="primary">ligD</name>
    <name evidence="6" type="ORF">PXH69_21810</name>
</gene>
<dbReference type="GO" id="GO:0005524">
    <property type="term" value="F:ATP binding"/>
    <property type="evidence" value="ECO:0007669"/>
    <property type="project" value="InterPro"/>
</dbReference>
<comment type="caution">
    <text evidence="6">The sequence shown here is derived from an EMBL/GenBank/DDBJ whole genome shotgun (WGS) entry which is preliminary data.</text>
</comment>
<name>A0AAW6LUJ3_RHOSG</name>
<dbReference type="Proteomes" id="UP001217325">
    <property type="component" value="Unassembled WGS sequence"/>
</dbReference>
<evidence type="ECO:0000256" key="1">
    <source>
        <dbReference type="ARBA" id="ARBA00007572"/>
    </source>
</evidence>